<gene>
    <name evidence="1" type="ORF">L1987_46034</name>
</gene>
<evidence type="ECO:0000313" key="2">
    <source>
        <dbReference type="Proteomes" id="UP001056120"/>
    </source>
</evidence>
<comment type="caution">
    <text evidence="1">The sequence shown here is derived from an EMBL/GenBank/DDBJ whole genome shotgun (WGS) entry which is preliminary data.</text>
</comment>
<organism evidence="1 2">
    <name type="scientific">Smallanthus sonchifolius</name>
    <dbReference type="NCBI Taxonomy" id="185202"/>
    <lineage>
        <taxon>Eukaryota</taxon>
        <taxon>Viridiplantae</taxon>
        <taxon>Streptophyta</taxon>
        <taxon>Embryophyta</taxon>
        <taxon>Tracheophyta</taxon>
        <taxon>Spermatophyta</taxon>
        <taxon>Magnoliopsida</taxon>
        <taxon>eudicotyledons</taxon>
        <taxon>Gunneridae</taxon>
        <taxon>Pentapetalae</taxon>
        <taxon>asterids</taxon>
        <taxon>campanulids</taxon>
        <taxon>Asterales</taxon>
        <taxon>Asteraceae</taxon>
        <taxon>Asteroideae</taxon>
        <taxon>Heliantheae alliance</taxon>
        <taxon>Millerieae</taxon>
        <taxon>Smallanthus</taxon>
    </lineage>
</organism>
<sequence>MSRLNTPSVGAALASHMDVDKDQMRGKIVLGLAAKSSLKPMTLELGKRKLQLSPDIASTSSSRSSSNFSGVFDSRIHFF</sequence>
<proteinExistence type="predicted"/>
<protein>
    <submittedName>
        <fullName evidence="1">Uncharacterized protein</fullName>
    </submittedName>
</protein>
<dbReference type="Proteomes" id="UP001056120">
    <property type="component" value="Linkage Group LG15"/>
</dbReference>
<dbReference type="EMBL" id="CM042032">
    <property type="protein sequence ID" value="KAI3776260.1"/>
    <property type="molecule type" value="Genomic_DNA"/>
</dbReference>
<name>A0ACB9FZL3_9ASTR</name>
<reference evidence="2" key="1">
    <citation type="journal article" date="2022" name="Mol. Ecol. Resour.">
        <title>The genomes of chicory, endive, great burdock and yacon provide insights into Asteraceae palaeo-polyploidization history and plant inulin production.</title>
        <authorList>
            <person name="Fan W."/>
            <person name="Wang S."/>
            <person name="Wang H."/>
            <person name="Wang A."/>
            <person name="Jiang F."/>
            <person name="Liu H."/>
            <person name="Zhao H."/>
            <person name="Xu D."/>
            <person name="Zhang Y."/>
        </authorList>
    </citation>
    <scope>NUCLEOTIDE SEQUENCE [LARGE SCALE GENOMIC DNA]</scope>
    <source>
        <strain evidence="2">cv. Yunnan</strain>
    </source>
</reference>
<accession>A0ACB9FZL3</accession>
<reference evidence="1 2" key="2">
    <citation type="journal article" date="2022" name="Mol. Ecol. Resour.">
        <title>The genomes of chicory, endive, great burdock and yacon provide insights into Asteraceae paleo-polyploidization history and plant inulin production.</title>
        <authorList>
            <person name="Fan W."/>
            <person name="Wang S."/>
            <person name="Wang H."/>
            <person name="Wang A."/>
            <person name="Jiang F."/>
            <person name="Liu H."/>
            <person name="Zhao H."/>
            <person name="Xu D."/>
            <person name="Zhang Y."/>
        </authorList>
    </citation>
    <scope>NUCLEOTIDE SEQUENCE [LARGE SCALE GENOMIC DNA]</scope>
    <source>
        <strain evidence="2">cv. Yunnan</strain>
        <tissue evidence="1">Leaves</tissue>
    </source>
</reference>
<evidence type="ECO:0000313" key="1">
    <source>
        <dbReference type="EMBL" id="KAI3776260.1"/>
    </source>
</evidence>
<keyword evidence="2" id="KW-1185">Reference proteome</keyword>